<name>A0A840PFQ4_9ACTN</name>
<keyword evidence="3" id="KW-1185">Reference proteome</keyword>
<feature type="compositionally biased region" description="Basic and acidic residues" evidence="1">
    <location>
        <begin position="93"/>
        <end position="104"/>
    </location>
</feature>
<accession>A0A840PFQ4</accession>
<evidence type="ECO:0000313" key="2">
    <source>
        <dbReference type="EMBL" id="MBB5137606.1"/>
    </source>
</evidence>
<dbReference type="Proteomes" id="UP000578449">
    <property type="component" value="Unassembled WGS sequence"/>
</dbReference>
<organism evidence="2 3">
    <name type="scientific">Thermocatellispora tengchongensis</name>
    <dbReference type="NCBI Taxonomy" id="1073253"/>
    <lineage>
        <taxon>Bacteria</taxon>
        <taxon>Bacillati</taxon>
        <taxon>Actinomycetota</taxon>
        <taxon>Actinomycetes</taxon>
        <taxon>Streptosporangiales</taxon>
        <taxon>Streptosporangiaceae</taxon>
        <taxon>Thermocatellispora</taxon>
    </lineage>
</organism>
<protein>
    <submittedName>
        <fullName evidence="2">Uncharacterized protein</fullName>
    </submittedName>
</protein>
<feature type="compositionally biased region" description="Basic and acidic residues" evidence="1">
    <location>
        <begin position="70"/>
        <end position="82"/>
    </location>
</feature>
<feature type="region of interest" description="Disordered" evidence="1">
    <location>
        <begin position="60"/>
        <end position="104"/>
    </location>
</feature>
<dbReference type="RefSeq" id="WP_185054511.1">
    <property type="nucleotide sequence ID" value="NZ_BAABIX010000038.1"/>
</dbReference>
<evidence type="ECO:0000313" key="3">
    <source>
        <dbReference type="Proteomes" id="UP000578449"/>
    </source>
</evidence>
<dbReference type="AlphaFoldDB" id="A0A840PFQ4"/>
<evidence type="ECO:0000256" key="1">
    <source>
        <dbReference type="SAM" id="MobiDB-lite"/>
    </source>
</evidence>
<comment type="caution">
    <text evidence="2">The sequence shown here is derived from an EMBL/GenBank/DDBJ whole genome shotgun (WGS) entry which is preliminary data.</text>
</comment>
<reference evidence="2 3" key="1">
    <citation type="submission" date="2020-08" db="EMBL/GenBank/DDBJ databases">
        <title>Genomic Encyclopedia of Type Strains, Phase IV (KMG-IV): sequencing the most valuable type-strain genomes for metagenomic binning, comparative biology and taxonomic classification.</title>
        <authorList>
            <person name="Goeker M."/>
        </authorList>
    </citation>
    <scope>NUCLEOTIDE SEQUENCE [LARGE SCALE GENOMIC DNA]</scope>
    <source>
        <strain evidence="2 3">DSM 45615</strain>
    </source>
</reference>
<gene>
    <name evidence="2" type="ORF">HNP84_007358</name>
</gene>
<dbReference type="EMBL" id="JACHGN010000019">
    <property type="protein sequence ID" value="MBB5137606.1"/>
    <property type="molecule type" value="Genomic_DNA"/>
</dbReference>
<proteinExistence type="predicted"/>
<sequence length="104" mass="11465">MSVPHIYDNTEGAQRISNDLKVIRPSTLARLARTGAVPHVRNGRKVGWTDEHLAAVVQHLSQGAGKRAKKPDSAKRKQETPDASRAGNIAPFEIRRGSRYGRND</sequence>